<keyword evidence="9 12" id="KW-1133">Transmembrane helix</keyword>
<dbReference type="SUPFAM" id="SSF81665">
    <property type="entry name" value="Calcium ATPase, transmembrane domain M"/>
    <property type="match status" value="1"/>
</dbReference>
<dbReference type="RefSeq" id="WP_215604987.1">
    <property type="nucleotide sequence ID" value="NZ_CP076136.1"/>
</dbReference>
<dbReference type="Pfam" id="PF13246">
    <property type="entry name" value="Cation_ATPase"/>
    <property type="match status" value="1"/>
</dbReference>
<reference evidence="14 15" key="1">
    <citation type="submission" date="2021-06" db="EMBL/GenBank/DDBJ databases">
        <title>Bradyrhizobium sp. S2-11-4 Genome sequencing.</title>
        <authorList>
            <person name="Jin L."/>
        </authorList>
    </citation>
    <scope>NUCLEOTIDE SEQUENCE [LARGE SCALE GENOMIC DNA]</scope>
    <source>
        <strain evidence="14 15">S2-11-4</strain>
    </source>
</reference>
<evidence type="ECO:0000313" key="14">
    <source>
        <dbReference type="EMBL" id="QWG24240.1"/>
    </source>
</evidence>
<evidence type="ECO:0000256" key="3">
    <source>
        <dbReference type="ARBA" id="ARBA00022475"/>
    </source>
</evidence>
<dbReference type="InterPro" id="IPR023214">
    <property type="entry name" value="HAD_sf"/>
</dbReference>
<dbReference type="GO" id="GO:0046873">
    <property type="term" value="F:metal ion transmembrane transporter activity"/>
    <property type="evidence" value="ECO:0007669"/>
    <property type="project" value="UniProtKB-ARBA"/>
</dbReference>
<evidence type="ECO:0000256" key="7">
    <source>
        <dbReference type="ARBA" id="ARBA00022840"/>
    </source>
</evidence>
<evidence type="ECO:0000256" key="10">
    <source>
        <dbReference type="ARBA" id="ARBA00023136"/>
    </source>
</evidence>
<dbReference type="PROSITE" id="PS00154">
    <property type="entry name" value="ATPASE_E1_E2"/>
    <property type="match status" value="1"/>
</dbReference>
<feature type="transmembrane region" description="Helical" evidence="12">
    <location>
        <begin position="916"/>
        <end position="936"/>
    </location>
</feature>
<dbReference type="InterPro" id="IPR008250">
    <property type="entry name" value="ATPase_P-typ_transduc_dom_A_sf"/>
</dbReference>
<dbReference type="PANTHER" id="PTHR43294">
    <property type="entry name" value="SODIUM/POTASSIUM-TRANSPORTING ATPASE SUBUNIT ALPHA"/>
    <property type="match status" value="1"/>
</dbReference>
<dbReference type="FunFam" id="3.40.50.1000:FF:000001">
    <property type="entry name" value="Phospholipid-transporting ATPase IC"/>
    <property type="match status" value="1"/>
</dbReference>
<keyword evidence="10 12" id="KW-0472">Membrane</keyword>
<dbReference type="Gene3D" id="3.40.1110.10">
    <property type="entry name" value="Calcium-transporting ATPase, cytoplasmic domain N"/>
    <property type="match status" value="1"/>
</dbReference>
<feature type="transmembrane region" description="Helical" evidence="12">
    <location>
        <begin position="837"/>
        <end position="859"/>
    </location>
</feature>
<evidence type="ECO:0000256" key="4">
    <source>
        <dbReference type="ARBA" id="ARBA00022692"/>
    </source>
</evidence>
<protein>
    <submittedName>
        <fullName evidence="14">Cation-translocating P-type ATPase</fullName>
    </submittedName>
</protein>
<dbReference type="Proteomes" id="UP000676951">
    <property type="component" value="Chromosome"/>
</dbReference>
<feature type="transmembrane region" description="Helical" evidence="12">
    <location>
        <begin position="113"/>
        <end position="134"/>
    </location>
</feature>
<dbReference type="Gene3D" id="2.70.150.10">
    <property type="entry name" value="Calcium-transporting ATPase, cytoplasmic transduction domain A"/>
    <property type="match status" value="1"/>
</dbReference>
<evidence type="ECO:0000256" key="2">
    <source>
        <dbReference type="ARBA" id="ARBA00005675"/>
    </source>
</evidence>
<keyword evidence="5" id="KW-0479">Metal-binding</keyword>
<dbReference type="Gene3D" id="1.20.1110.10">
    <property type="entry name" value="Calcium-transporting ATPase, transmembrane domain"/>
    <property type="match status" value="1"/>
</dbReference>
<feature type="transmembrane region" description="Helical" evidence="12">
    <location>
        <begin position="282"/>
        <end position="303"/>
    </location>
</feature>
<dbReference type="InterPro" id="IPR023299">
    <property type="entry name" value="ATPase_P-typ_cyto_dom_N"/>
</dbReference>
<keyword evidence="6" id="KW-0547">Nucleotide-binding</keyword>
<comment type="subcellular location">
    <subcellularLocation>
        <location evidence="1">Cell membrane</location>
        <topology evidence="1">Multi-pass membrane protein</topology>
    </subcellularLocation>
</comment>
<dbReference type="Pfam" id="PF08282">
    <property type="entry name" value="Hydrolase_3"/>
    <property type="match status" value="1"/>
</dbReference>
<sequence length="984" mass="104669">MLQTLTQARPHNDAAENPAGLSAAEASISATPHREPVESIVSALGSDTARGLSGPEAQRRLDRYGPNQLKSAPETPWWRRLIEQFQNFLVIILLVATVISGIEWLLQDPRETALPYEAIVILAIVALNAMLGYFQEARAERSVRALMALAAPESTVIRDGERQRIPARDIVPGDIVLVEAGDKIPADARIVESANLHVDEAALTGESVPVTKEPQPIDVDVGLGDRRNMLFASTVATYGRGRAVIVATGMATQVGRIAGLLEAAEKEPTPLQQELDRTGKRLSAIMLGICAVVFATGLLSSPVLNLNAILSLFLFAVALAVAAIPEALPAIVTVGLSLGVRRMAAANAIVRKLPAVETLGAATVICSDKTGTLTRNEMTVRAIFTAGTLVEVGGSGYIPEGGFSIDGAALGEASPVRHAVAQTLRAAALANDAALVHSEDRWRVQGDPTEGALIVAARKLGIGESDLARFPRIAEIPFTSERKRHTTVHLDPGNPGVLRVFVKGAPEILFAKSRFAWEDGKPATLTEQRRAGLSARNEALAGQALRTLAIATRAIPAAALGIDPQAAAAGKLPSAIELPDSIEDDLVLLGLVGMIDPPRAEAMAAVAVAKRAHIRTVMITGDHPATAEAIARELEIFEPGTRTVTGVNLRGMSDAELDATVEQVRVFARVDPEHKLRIVGALQRGGHIVAMTGDGINDAPALKTANIGVAMGITGTDVSKEAADMVLTDDNFASIVKAIEEGRGIYDNIQKYLIYLLSTNSGELLTMFAGVMLAGVLGLVSADSGLFLPLLAVQLLWINLITDGPPALALGIDPKDHDVMMRHPRRRGSGVLLTEDWIRLACVGLLMTAGTLAVLDAYYPGGLFTLFATGAAPNVADEARARTMAFTTLMLFQLFDVYNCRSRRRSAFDGLFENKWLILAVAFSLFTHVLVIYVPVLQAAFHTVALSAPDWLVATGIAATLLIGMELAKLILRTKRPDPYAWTG</sequence>
<dbReference type="PRINTS" id="PR00121">
    <property type="entry name" value="NAKATPASE"/>
</dbReference>
<feature type="transmembrane region" description="Helical" evidence="12">
    <location>
        <begin position="786"/>
        <end position="812"/>
    </location>
</feature>
<dbReference type="InterPro" id="IPR023298">
    <property type="entry name" value="ATPase_P-typ_TM_dom_sf"/>
</dbReference>
<dbReference type="GO" id="GO:0046872">
    <property type="term" value="F:metal ion binding"/>
    <property type="evidence" value="ECO:0007669"/>
    <property type="project" value="UniProtKB-KW"/>
</dbReference>
<name>A0A975RXX5_9BRAD</name>
<dbReference type="GO" id="GO:0005886">
    <property type="term" value="C:plasma membrane"/>
    <property type="evidence" value="ECO:0007669"/>
    <property type="project" value="UniProtKB-SubCell"/>
</dbReference>
<dbReference type="FunFam" id="2.70.150.10:FF:000016">
    <property type="entry name" value="Calcium-transporting P-type ATPase putative"/>
    <property type="match status" value="1"/>
</dbReference>
<evidence type="ECO:0000256" key="6">
    <source>
        <dbReference type="ARBA" id="ARBA00022741"/>
    </source>
</evidence>
<dbReference type="GO" id="GO:1902600">
    <property type="term" value="P:proton transmembrane transport"/>
    <property type="evidence" value="ECO:0007669"/>
    <property type="project" value="TreeGrafter"/>
</dbReference>
<organism evidence="14 15">
    <name type="scientific">Bradyrhizobium sediminis</name>
    <dbReference type="NCBI Taxonomy" id="2840469"/>
    <lineage>
        <taxon>Bacteria</taxon>
        <taxon>Pseudomonadati</taxon>
        <taxon>Pseudomonadota</taxon>
        <taxon>Alphaproteobacteria</taxon>
        <taxon>Hyphomicrobiales</taxon>
        <taxon>Nitrobacteraceae</taxon>
        <taxon>Bradyrhizobium</taxon>
    </lineage>
</organism>
<evidence type="ECO:0000259" key="13">
    <source>
        <dbReference type="SMART" id="SM00831"/>
    </source>
</evidence>
<dbReference type="InterPro" id="IPR004014">
    <property type="entry name" value="ATPase_P-typ_cation-transptr_N"/>
</dbReference>
<dbReference type="NCBIfam" id="TIGR01494">
    <property type="entry name" value="ATPase_P-type"/>
    <property type="match status" value="2"/>
</dbReference>
<gene>
    <name evidence="14" type="ORF">KMZ93_04770</name>
</gene>
<dbReference type="PANTHER" id="PTHR43294:SF21">
    <property type="entry name" value="CATION TRANSPORTING ATPASE"/>
    <property type="match status" value="1"/>
</dbReference>
<keyword evidence="7" id="KW-0067">ATP-binding</keyword>
<dbReference type="AlphaFoldDB" id="A0A975RXX5"/>
<feature type="transmembrane region" description="Helical" evidence="12">
    <location>
        <begin position="752"/>
        <end position="780"/>
    </location>
</feature>
<dbReference type="InterPro" id="IPR001757">
    <property type="entry name" value="P_typ_ATPase"/>
</dbReference>
<dbReference type="FunFam" id="3.40.50.1000:FF:000028">
    <property type="entry name" value="Calcium-transporting P-type ATPase, putative"/>
    <property type="match status" value="1"/>
</dbReference>
<dbReference type="SFLD" id="SFLDG00002">
    <property type="entry name" value="C1.7:_P-type_atpase_like"/>
    <property type="match status" value="1"/>
</dbReference>
<comment type="similarity">
    <text evidence="2">Belongs to the cation transport ATPase (P-type) (TC 3.A.3) family. Type IIA subfamily.</text>
</comment>
<dbReference type="Pfam" id="PF00122">
    <property type="entry name" value="E1-E2_ATPase"/>
    <property type="match status" value="1"/>
</dbReference>
<evidence type="ECO:0000256" key="8">
    <source>
        <dbReference type="ARBA" id="ARBA00022967"/>
    </source>
</evidence>
<dbReference type="GO" id="GO:0019829">
    <property type="term" value="F:ATPase-coupled monoatomic cation transmembrane transporter activity"/>
    <property type="evidence" value="ECO:0007669"/>
    <property type="project" value="TreeGrafter"/>
</dbReference>
<dbReference type="InterPro" id="IPR006068">
    <property type="entry name" value="ATPase_P-typ_cation-transptr_C"/>
</dbReference>
<dbReference type="SUPFAM" id="SSF56784">
    <property type="entry name" value="HAD-like"/>
    <property type="match status" value="1"/>
</dbReference>
<feature type="transmembrane region" description="Helical" evidence="12">
    <location>
        <begin position="951"/>
        <end position="972"/>
    </location>
</feature>
<keyword evidence="8" id="KW-1278">Translocase</keyword>
<dbReference type="InterPro" id="IPR059000">
    <property type="entry name" value="ATPase_P-type_domA"/>
</dbReference>
<evidence type="ECO:0000256" key="12">
    <source>
        <dbReference type="SAM" id="Phobius"/>
    </source>
</evidence>
<dbReference type="InterPro" id="IPR018303">
    <property type="entry name" value="ATPase_P-typ_P_site"/>
</dbReference>
<dbReference type="Pfam" id="PF00690">
    <property type="entry name" value="Cation_ATPase_N"/>
    <property type="match status" value="1"/>
</dbReference>
<dbReference type="SFLD" id="SFLDF00027">
    <property type="entry name" value="p-type_atpase"/>
    <property type="match status" value="1"/>
</dbReference>
<feature type="domain" description="Cation-transporting P-type ATPase N-terminal" evidence="13">
    <location>
        <begin position="31"/>
        <end position="105"/>
    </location>
</feature>
<dbReference type="SUPFAM" id="SSF81653">
    <property type="entry name" value="Calcium ATPase, transduction domain A"/>
    <property type="match status" value="1"/>
</dbReference>
<feature type="region of interest" description="Disordered" evidence="11">
    <location>
        <begin position="47"/>
        <end position="67"/>
    </location>
</feature>
<dbReference type="GO" id="GO:0140352">
    <property type="term" value="P:export from cell"/>
    <property type="evidence" value="ECO:0007669"/>
    <property type="project" value="UniProtKB-ARBA"/>
</dbReference>
<dbReference type="EMBL" id="CP076136">
    <property type="protein sequence ID" value="QWG24240.1"/>
    <property type="molecule type" value="Genomic_DNA"/>
</dbReference>
<evidence type="ECO:0000256" key="11">
    <source>
        <dbReference type="SAM" id="MobiDB-lite"/>
    </source>
</evidence>
<dbReference type="Gene3D" id="3.40.50.1000">
    <property type="entry name" value="HAD superfamily/HAD-like"/>
    <property type="match status" value="1"/>
</dbReference>
<dbReference type="SFLD" id="SFLDS00003">
    <property type="entry name" value="Haloacid_Dehalogenase"/>
    <property type="match status" value="1"/>
</dbReference>
<dbReference type="InterPro" id="IPR050510">
    <property type="entry name" value="Cation_transp_ATPase_P-type"/>
</dbReference>
<dbReference type="GO" id="GO:0015662">
    <property type="term" value="F:P-type ion transporter activity"/>
    <property type="evidence" value="ECO:0007669"/>
    <property type="project" value="UniProtKB-ARBA"/>
</dbReference>
<feature type="transmembrane region" description="Helical" evidence="12">
    <location>
        <begin position="309"/>
        <end position="336"/>
    </location>
</feature>
<dbReference type="InterPro" id="IPR036412">
    <property type="entry name" value="HAD-like_sf"/>
</dbReference>
<evidence type="ECO:0000256" key="1">
    <source>
        <dbReference type="ARBA" id="ARBA00004651"/>
    </source>
</evidence>
<dbReference type="InterPro" id="IPR044492">
    <property type="entry name" value="P_typ_ATPase_HD_dom"/>
</dbReference>
<dbReference type="PRINTS" id="PR00119">
    <property type="entry name" value="CATATPASE"/>
</dbReference>
<accession>A0A975RXX5</accession>
<keyword evidence="15" id="KW-1185">Reference proteome</keyword>
<evidence type="ECO:0000256" key="5">
    <source>
        <dbReference type="ARBA" id="ARBA00022723"/>
    </source>
</evidence>
<keyword evidence="4 12" id="KW-0812">Transmembrane</keyword>
<dbReference type="SMART" id="SM00831">
    <property type="entry name" value="Cation_ATPase_N"/>
    <property type="match status" value="1"/>
</dbReference>
<dbReference type="GO" id="GO:0016887">
    <property type="term" value="F:ATP hydrolysis activity"/>
    <property type="evidence" value="ECO:0007669"/>
    <property type="project" value="InterPro"/>
</dbReference>
<dbReference type="Pfam" id="PF00689">
    <property type="entry name" value="Cation_ATPase_C"/>
    <property type="match status" value="1"/>
</dbReference>
<dbReference type="SUPFAM" id="SSF81660">
    <property type="entry name" value="Metal cation-transporting ATPase, ATP-binding domain N"/>
    <property type="match status" value="1"/>
</dbReference>
<dbReference type="GO" id="GO:0005524">
    <property type="term" value="F:ATP binding"/>
    <property type="evidence" value="ECO:0007669"/>
    <property type="project" value="UniProtKB-KW"/>
</dbReference>
<keyword evidence="3" id="KW-1003">Cell membrane</keyword>
<proteinExistence type="inferred from homology"/>
<feature type="transmembrane region" description="Helical" evidence="12">
    <location>
        <begin position="879"/>
        <end position="895"/>
    </location>
</feature>
<feature type="transmembrane region" description="Helical" evidence="12">
    <location>
        <begin position="88"/>
        <end position="107"/>
    </location>
</feature>
<evidence type="ECO:0000256" key="9">
    <source>
        <dbReference type="ARBA" id="ARBA00022989"/>
    </source>
</evidence>
<evidence type="ECO:0000313" key="15">
    <source>
        <dbReference type="Proteomes" id="UP000676951"/>
    </source>
</evidence>